<dbReference type="OrthoDB" id="1938246at2759"/>
<evidence type="ECO:0000313" key="2">
    <source>
        <dbReference type="Proteomes" id="UP000626092"/>
    </source>
</evidence>
<evidence type="ECO:0000313" key="1">
    <source>
        <dbReference type="EMBL" id="KAF7127546.1"/>
    </source>
</evidence>
<dbReference type="PANTHER" id="PTHR33116">
    <property type="entry name" value="REVERSE TRANSCRIPTASE ZINC-BINDING DOMAIN-CONTAINING PROTEIN-RELATED-RELATED"/>
    <property type="match status" value="1"/>
</dbReference>
<accession>A0A834G7D9</accession>
<dbReference type="AlphaFoldDB" id="A0A834G7D9"/>
<dbReference type="PANTHER" id="PTHR33116:SF86">
    <property type="entry name" value="REVERSE TRANSCRIPTASE DOMAIN-CONTAINING PROTEIN"/>
    <property type="match status" value="1"/>
</dbReference>
<name>A0A834G7D9_RHOSS</name>
<dbReference type="EMBL" id="WJXA01000011">
    <property type="protein sequence ID" value="KAF7127546.1"/>
    <property type="molecule type" value="Genomic_DNA"/>
</dbReference>
<reference evidence="1" key="1">
    <citation type="submission" date="2019-11" db="EMBL/GenBank/DDBJ databases">
        <authorList>
            <person name="Liu Y."/>
            <person name="Hou J."/>
            <person name="Li T.-Q."/>
            <person name="Guan C.-H."/>
            <person name="Wu X."/>
            <person name="Wu H.-Z."/>
            <person name="Ling F."/>
            <person name="Zhang R."/>
            <person name="Shi X.-G."/>
            <person name="Ren J.-P."/>
            <person name="Chen E.-F."/>
            <person name="Sun J.-M."/>
        </authorList>
    </citation>
    <scope>NUCLEOTIDE SEQUENCE</scope>
    <source>
        <strain evidence="1">Adult_tree_wgs_1</strain>
        <tissue evidence="1">Leaves</tissue>
    </source>
</reference>
<gene>
    <name evidence="1" type="ORF">RHSIM_Rhsim11G0025200</name>
</gene>
<dbReference type="Proteomes" id="UP000626092">
    <property type="component" value="Unassembled WGS sequence"/>
</dbReference>
<keyword evidence="2" id="KW-1185">Reference proteome</keyword>
<organism evidence="1 2">
    <name type="scientific">Rhododendron simsii</name>
    <name type="common">Sims's rhododendron</name>
    <dbReference type="NCBI Taxonomy" id="118357"/>
    <lineage>
        <taxon>Eukaryota</taxon>
        <taxon>Viridiplantae</taxon>
        <taxon>Streptophyta</taxon>
        <taxon>Embryophyta</taxon>
        <taxon>Tracheophyta</taxon>
        <taxon>Spermatophyta</taxon>
        <taxon>Magnoliopsida</taxon>
        <taxon>eudicotyledons</taxon>
        <taxon>Gunneridae</taxon>
        <taxon>Pentapetalae</taxon>
        <taxon>asterids</taxon>
        <taxon>Ericales</taxon>
        <taxon>Ericaceae</taxon>
        <taxon>Ericoideae</taxon>
        <taxon>Rhodoreae</taxon>
        <taxon>Rhododendron</taxon>
    </lineage>
</organism>
<sequence>MRYKVFSYMKDGLRRKMEAKLCNELNAMMTKFWWGSKGQEKKIHWLSWDKLSDKKPDGGMGFKDLRCYNLEMLAKQGWRLMNVDKAMINSGKLKQILWSRVAGIRGQNVRYRNFDLISLSHSFDSCYDIYIF</sequence>
<protein>
    <submittedName>
        <fullName evidence="1">Uncharacterized protein</fullName>
    </submittedName>
</protein>
<comment type="caution">
    <text evidence="1">The sequence shown here is derived from an EMBL/GenBank/DDBJ whole genome shotgun (WGS) entry which is preliminary data.</text>
</comment>
<proteinExistence type="predicted"/>